<evidence type="ECO:0000313" key="14">
    <source>
        <dbReference type="EMBL" id="BAF48060.1"/>
    </source>
</evidence>
<organism evidence="10">
    <name type="scientific">Campylobacter lari</name>
    <dbReference type="NCBI Taxonomy" id="201"/>
    <lineage>
        <taxon>Bacteria</taxon>
        <taxon>Pseudomonadati</taxon>
        <taxon>Campylobacterota</taxon>
        <taxon>Epsilonproteobacteria</taxon>
        <taxon>Campylobacterales</taxon>
        <taxon>Campylobacteraceae</taxon>
        <taxon>Campylobacter</taxon>
    </lineage>
</organism>
<evidence type="ECO:0000313" key="15">
    <source>
        <dbReference type="EMBL" id="BAF48063.1"/>
    </source>
</evidence>
<keyword evidence="8" id="KW-0998">Cell outer membrane</keyword>
<gene>
    <name evidence="10" type="primary">cdtC</name>
</gene>
<dbReference type="Gene3D" id="2.80.10.50">
    <property type="match status" value="1"/>
</dbReference>
<dbReference type="Pfam" id="PF03498">
    <property type="entry name" value="CDtoxinA"/>
    <property type="match status" value="1"/>
</dbReference>
<keyword evidence="3" id="KW-0732">Signal</keyword>
<accession>A3KE16</accession>
<evidence type="ECO:0000256" key="9">
    <source>
        <dbReference type="ARBA" id="ARBA00023288"/>
    </source>
</evidence>
<keyword evidence="6" id="KW-0472">Membrane</keyword>
<evidence type="ECO:0000256" key="3">
    <source>
        <dbReference type="ARBA" id="ARBA00022729"/>
    </source>
</evidence>
<name>A3KE16_CAMLA</name>
<evidence type="ECO:0000256" key="5">
    <source>
        <dbReference type="ARBA" id="ARBA00023026"/>
    </source>
</evidence>
<evidence type="ECO:0000313" key="12">
    <source>
        <dbReference type="EMBL" id="BAF48054.1"/>
    </source>
</evidence>
<keyword evidence="4" id="KW-0430">Lectin</keyword>
<keyword evidence="9" id="KW-0449">Lipoprotein</keyword>
<keyword evidence="7" id="KW-0564">Palmitate</keyword>
<dbReference type="SUPFAM" id="SSF50370">
    <property type="entry name" value="Ricin B-like lectins"/>
    <property type="match status" value="1"/>
</dbReference>
<proteinExistence type="predicted"/>
<evidence type="ECO:0000256" key="2">
    <source>
        <dbReference type="ARBA" id="ARBA00022656"/>
    </source>
</evidence>
<evidence type="ECO:0000256" key="6">
    <source>
        <dbReference type="ARBA" id="ARBA00023136"/>
    </source>
</evidence>
<evidence type="ECO:0000313" key="11">
    <source>
        <dbReference type="EMBL" id="BAF48051.1"/>
    </source>
</evidence>
<reference evidence="10" key="1">
    <citation type="submission" date="2007-02" db="EMBL/GenBank/DDBJ databases">
        <title>Cloning and structural analysis of the full-length cytolethal distending toxin (CDT) gene operon from Campylobacter lari.</title>
        <authorList>
            <person name="Shigematsu M."/>
            <person name="Harada Y."/>
            <person name="Sekizuka T."/>
            <person name="Murayama O."/>
            <person name="Takamiya S."/>
            <person name="Millar B.C."/>
            <person name="Moore J.E."/>
            <person name="Matsuda M."/>
        </authorList>
    </citation>
    <scope>NUCLEOTIDE SEQUENCE</scope>
    <source>
        <strain evidence="13">264</strain>
        <strain evidence="14">298</strain>
        <strain evidence="15">448</strain>
        <strain evidence="11">84C-1</strain>
        <strain evidence="12">84C-2</strain>
        <strain evidence="10">JCM 2530</strain>
    </source>
</reference>
<dbReference type="EMBL" id="AB292352">
    <property type="protein sequence ID" value="BAF48051.1"/>
    <property type="molecule type" value="Genomic_DNA"/>
</dbReference>
<sequence length="191" mass="21887">MMRKICILFFTILSFLRADTFFDDLEDFTPMFAIRSLETGISLSPFRYSSDKLEEQNWFLKEIILSDELKKKDRYAVQRPFGYVQFINPRGADVCLAVLDEKTFGTKSCKQDLQDGQMQTVFSVMPTTNGAVQIRSLTRGGVKCMSTFYDAYIPIENRFGLDDCTVNPSVPIELKELFFFAPAIVEATPLY</sequence>
<dbReference type="InterPro" id="IPR003558">
    <property type="entry name" value="CDtoxinA/C"/>
</dbReference>
<evidence type="ECO:0000256" key="8">
    <source>
        <dbReference type="ARBA" id="ARBA00023237"/>
    </source>
</evidence>
<dbReference type="EMBL" id="AB292355">
    <property type="protein sequence ID" value="BAF48060.1"/>
    <property type="molecule type" value="Genomic_DNA"/>
</dbReference>
<dbReference type="EMBL" id="AB292356">
    <property type="protein sequence ID" value="BAF48063.1"/>
    <property type="molecule type" value="Genomic_DNA"/>
</dbReference>
<dbReference type="EMBL" id="AB292351">
    <property type="protein sequence ID" value="BAF48048.1"/>
    <property type="molecule type" value="Genomic_DNA"/>
</dbReference>
<evidence type="ECO:0000313" key="10">
    <source>
        <dbReference type="EMBL" id="BAF48048.1"/>
    </source>
</evidence>
<dbReference type="EMBL" id="AB292353">
    <property type="protein sequence ID" value="BAF48054.1"/>
    <property type="molecule type" value="Genomic_DNA"/>
</dbReference>
<evidence type="ECO:0000256" key="1">
    <source>
        <dbReference type="ARBA" id="ARBA00004459"/>
    </source>
</evidence>
<dbReference type="InterPro" id="IPR035992">
    <property type="entry name" value="Ricin_B-like_lectins"/>
</dbReference>
<evidence type="ECO:0000313" key="13">
    <source>
        <dbReference type="EMBL" id="BAF48057.1"/>
    </source>
</evidence>
<keyword evidence="5" id="KW-0843">Virulence</keyword>
<dbReference type="GO" id="GO:0030246">
    <property type="term" value="F:carbohydrate binding"/>
    <property type="evidence" value="ECO:0007669"/>
    <property type="project" value="UniProtKB-KW"/>
</dbReference>
<evidence type="ECO:0000256" key="7">
    <source>
        <dbReference type="ARBA" id="ARBA00023139"/>
    </source>
</evidence>
<evidence type="ECO:0000256" key="4">
    <source>
        <dbReference type="ARBA" id="ARBA00022734"/>
    </source>
</evidence>
<protein>
    <submittedName>
        <fullName evidence="10">Cytolethal distending toxin C</fullName>
    </submittedName>
</protein>
<keyword evidence="2" id="KW-0800">Toxin</keyword>
<dbReference type="EMBL" id="AB292354">
    <property type="protein sequence ID" value="BAF48057.1"/>
    <property type="molecule type" value="Genomic_DNA"/>
</dbReference>
<dbReference type="GO" id="GO:0090729">
    <property type="term" value="F:toxin activity"/>
    <property type="evidence" value="ECO:0007669"/>
    <property type="project" value="UniProtKB-KW"/>
</dbReference>
<dbReference type="GO" id="GO:0009279">
    <property type="term" value="C:cell outer membrane"/>
    <property type="evidence" value="ECO:0007669"/>
    <property type="project" value="UniProtKB-SubCell"/>
</dbReference>
<comment type="subcellular location">
    <subcellularLocation>
        <location evidence="1">Cell outer membrane</location>
        <topology evidence="1">Lipid-anchor</topology>
    </subcellularLocation>
</comment>
<dbReference type="CDD" id="cd23413">
    <property type="entry name" value="beta-trefoil_Ricin_CdtC"/>
    <property type="match status" value="1"/>
</dbReference>
<dbReference type="AlphaFoldDB" id="A3KE16"/>